<keyword evidence="1" id="KW-0732">Signal</keyword>
<dbReference type="Proteomes" id="UP001431209">
    <property type="component" value="Unassembled WGS sequence"/>
</dbReference>
<dbReference type="Gene3D" id="3.90.550.10">
    <property type="entry name" value="Spore Coat Polysaccharide Biosynthesis Protein SpsA, Chain A"/>
    <property type="match status" value="1"/>
</dbReference>
<feature type="signal peptide" evidence="1">
    <location>
        <begin position="1"/>
        <end position="21"/>
    </location>
</feature>
<dbReference type="SUPFAM" id="SSF53448">
    <property type="entry name" value="Nucleotide-diphospho-sugar transferases"/>
    <property type="match status" value="1"/>
</dbReference>
<evidence type="ECO:0000313" key="4">
    <source>
        <dbReference type="Proteomes" id="UP001431209"/>
    </source>
</evidence>
<dbReference type="InterPro" id="IPR050834">
    <property type="entry name" value="Glycosyltransf_2"/>
</dbReference>
<dbReference type="InterPro" id="IPR029044">
    <property type="entry name" value="Nucleotide-diphossugar_trans"/>
</dbReference>
<proteinExistence type="predicted"/>
<reference evidence="3 4" key="1">
    <citation type="submission" date="2024-03" db="EMBL/GenBank/DDBJ databases">
        <title>The Acrasis kona genome and developmental transcriptomes reveal deep origins of eukaryotic multicellular pathways.</title>
        <authorList>
            <person name="Sheikh S."/>
            <person name="Fu C.-J."/>
            <person name="Brown M.W."/>
            <person name="Baldauf S.L."/>
        </authorList>
    </citation>
    <scope>NUCLEOTIDE SEQUENCE [LARGE SCALE GENOMIC DNA]</scope>
    <source>
        <strain evidence="3 4">ATCC MYA-3509</strain>
    </source>
</reference>
<evidence type="ECO:0000313" key="3">
    <source>
        <dbReference type="EMBL" id="KAL0484406.1"/>
    </source>
</evidence>
<name>A0AAW2Z3R7_9EUKA</name>
<sequence>MKLGWFLIISLIYFFTQFVLYQKAPIPSLCEAETKESVAFTDDDELQPLNFQLTEGEYESMAIDDSILDGEPLVSIILPTYNGMKYIEQTINSVLAQTYKNYELIIIDDASTDDTISYLRTLDDARIQIFSHSKNQGLPTALNTGFEKSTGSLLTWISSDNNCTSDFLFTLVSSYRNYPESGFIYADYYVMDDNGDKIIDKRNAAMDKNGVYSGGGARYTFTKTSQYNGGVAAFMYTRRVYNRVRDYDKELNGCEDWDYWLRISENYPVMTYINKPLMYYRIHSKTMTSTMAQGRRDRETKMLQKMLIRNDNLLHMWAPFSSMTVGNRTSAFRDALTAAAFTVSESTYKVISSRLGINFLSRTNLESSISARINYASMLIKNHMFGEAVLYIQEKVNQKEAESMGGHAVEELMHHNARIKSLLEFCDVMMKRIKANVSLDLLDKLSLRIKFIDTYSTSEAIIKDELMRRAYECTTIRPNKKSRVLGLFLTQSQFSEIEELLDYGVQLERDEIIRGFEFGTWHQVPPKARARNALLKVLEQFINPFRFFERVEIFIKSDIDHSKSVYRFSPQLGSTLCFSIHLYSKSTHALNLLQNLKVSIIRVEGANHEIFNFLSGVPEIPIISSLLSEGDIVAVPRANFYILNDEDDNLKLIVKSTFQSQNFINKNCFVLMNAEANLSPISFVTSTFGEEFGDKLLFDVVGVREERSDVTDQLTLLNIPYRFMSLEDVDSNRFNGFSRLRFVLFEQHSNLKRRTKLRHISVAHMLRGGVILIHEDSALAKNTDHMGSCIQYNKFNINDILKSMLQIDWHSIGNRAARFSAIHHNYESLLVYRAAESQSYDENKIN</sequence>
<organism evidence="3 4">
    <name type="scientific">Acrasis kona</name>
    <dbReference type="NCBI Taxonomy" id="1008807"/>
    <lineage>
        <taxon>Eukaryota</taxon>
        <taxon>Discoba</taxon>
        <taxon>Heterolobosea</taxon>
        <taxon>Tetramitia</taxon>
        <taxon>Eutetramitia</taxon>
        <taxon>Acrasidae</taxon>
        <taxon>Acrasis</taxon>
    </lineage>
</organism>
<protein>
    <recommendedName>
        <fullName evidence="2">Glycosyltransferase 2-like domain-containing protein</fullName>
    </recommendedName>
</protein>
<dbReference type="Pfam" id="PF00535">
    <property type="entry name" value="Glycos_transf_2"/>
    <property type="match status" value="1"/>
</dbReference>
<dbReference type="AlphaFoldDB" id="A0AAW2Z3R7"/>
<gene>
    <name evidence="3" type="ORF">AKO1_005204</name>
</gene>
<keyword evidence="4" id="KW-1185">Reference proteome</keyword>
<accession>A0AAW2Z3R7</accession>
<dbReference type="InterPro" id="IPR001173">
    <property type="entry name" value="Glyco_trans_2-like"/>
</dbReference>
<comment type="caution">
    <text evidence="3">The sequence shown here is derived from an EMBL/GenBank/DDBJ whole genome shotgun (WGS) entry which is preliminary data.</text>
</comment>
<feature type="domain" description="Glycosyltransferase 2-like" evidence="2">
    <location>
        <begin position="75"/>
        <end position="222"/>
    </location>
</feature>
<dbReference type="PANTHER" id="PTHR43685">
    <property type="entry name" value="GLYCOSYLTRANSFERASE"/>
    <property type="match status" value="1"/>
</dbReference>
<evidence type="ECO:0000259" key="2">
    <source>
        <dbReference type="Pfam" id="PF00535"/>
    </source>
</evidence>
<dbReference type="EMBL" id="JAOPGA020001039">
    <property type="protein sequence ID" value="KAL0484406.1"/>
    <property type="molecule type" value="Genomic_DNA"/>
</dbReference>
<evidence type="ECO:0000256" key="1">
    <source>
        <dbReference type="SAM" id="SignalP"/>
    </source>
</evidence>
<feature type="chain" id="PRO_5043621295" description="Glycosyltransferase 2-like domain-containing protein" evidence="1">
    <location>
        <begin position="22"/>
        <end position="846"/>
    </location>
</feature>
<dbReference type="PANTHER" id="PTHR43685:SF11">
    <property type="entry name" value="GLYCOSYLTRANSFERASE TAGX-RELATED"/>
    <property type="match status" value="1"/>
</dbReference>